<feature type="region of interest" description="Disordered" evidence="7">
    <location>
        <begin position="1"/>
        <end position="23"/>
    </location>
</feature>
<evidence type="ECO:0000313" key="9">
    <source>
        <dbReference type="EMBL" id="EYU17975.1"/>
    </source>
</evidence>
<dbReference type="PANTHER" id="PTHR47287">
    <property type="entry name" value="C2H2 AND C2HC ZINC FINGERS SUPERFAMILY PROTEIN"/>
    <property type="match status" value="1"/>
</dbReference>
<accession>A0A022PUT3</accession>
<evidence type="ECO:0000256" key="4">
    <source>
        <dbReference type="ARBA" id="ARBA00022833"/>
    </source>
</evidence>
<dbReference type="eggNOG" id="ENOG502S0QT">
    <property type="taxonomic scope" value="Eukaryota"/>
</dbReference>
<dbReference type="GO" id="GO:0008270">
    <property type="term" value="F:zinc ion binding"/>
    <property type="evidence" value="ECO:0007669"/>
    <property type="project" value="UniProtKB-KW"/>
</dbReference>
<sequence length="203" mass="22311">MDKKSANNNKNGDEEEGEASRKKSFPCLYCSRKFHSSQALGGHQNAHKKERTAARRNKRACDQYAAALNGFSPPMMFSSNNYHHPIGIFNPSSAAAAFITAHGASLCQFQSHQMMGGGGGPRFENAGFYRSKFLSGVRRDDEVDLRSFANWERSIRYGGGGLGEERRQEGFPVAADNGTEGGNHGVEVKNINKDKKLDLSLHL</sequence>
<comment type="subcellular location">
    <subcellularLocation>
        <location evidence="1">Nucleus</location>
    </subcellularLocation>
</comment>
<dbReference type="Gene3D" id="3.30.160.60">
    <property type="entry name" value="Classic Zinc Finger"/>
    <property type="match status" value="1"/>
</dbReference>
<name>A0A022PUT3_ERYGU</name>
<evidence type="ECO:0000256" key="7">
    <source>
        <dbReference type="SAM" id="MobiDB-lite"/>
    </source>
</evidence>
<evidence type="ECO:0000256" key="6">
    <source>
        <dbReference type="PROSITE-ProRule" id="PRU00042"/>
    </source>
</evidence>
<evidence type="ECO:0000256" key="5">
    <source>
        <dbReference type="ARBA" id="ARBA00023242"/>
    </source>
</evidence>
<dbReference type="OMA" id="FNWQRSI"/>
<dbReference type="STRING" id="4155.A0A022PUT3"/>
<keyword evidence="4" id="KW-0862">Zinc</keyword>
<dbReference type="AlphaFoldDB" id="A0A022PUT3"/>
<evidence type="ECO:0000313" key="10">
    <source>
        <dbReference type="Proteomes" id="UP000030748"/>
    </source>
</evidence>
<dbReference type="PhylomeDB" id="A0A022PUT3"/>
<keyword evidence="10" id="KW-1185">Reference proteome</keyword>
<organism evidence="9 10">
    <name type="scientific">Erythranthe guttata</name>
    <name type="common">Yellow monkey flower</name>
    <name type="synonym">Mimulus guttatus</name>
    <dbReference type="NCBI Taxonomy" id="4155"/>
    <lineage>
        <taxon>Eukaryota</taxon>
        <taxon>Viridiplantae</taxon>
        <taxon>Streptophyta</taxon>
        <taxon>Embryophyta</taxon>
        <taxon>Tracheophyta</taxon>
        <taxon>Spermatophyta</taxon>
        <taxon>Magnoliopsida</taxon>
        <taxon>eudicotyledons</taxon>
        <taxon>Gunneridae</taxon>
        <taxon>Pentapetalae</taxon>
        <taxon>asterids</taxon>
        <taxon>lamiids</taxon>
        <taxon>Lamiales</taxon>
        <taxon>Phrymaceae</taxon>
        <taxon>Erythranthe</taxon>
    </lineage>
</organism>
<evidence type="ECO:0000256" key="2">
    <source>
        <dbReference type="ARBA" id="ARBA00022723"/>
    </source>
</evidence>
<reference evidence="9 10" key="1">
    <citation type="journal article" date="2013" name="Proc. Natl. Acad. Sci. U.S.A.">
        <title>Fine-scale variation in meiotic recombination in Mimulus inferred from population shotgun sequencing.</title>
        <authorList>
            <person name="Hellsten U."/>
            <person name="Wright K.M."/>
            <person name="Jenkins J."/>
            <person name="Shu S."/>
            <person name="Yuan Y."/>
            <person name="Wessler S.R."/>
            <person name="Schmutz J."/>
            <person name="Willis J.H."/>
            <person name="Rokhsar D.S."/>
        </authorList>
    </citation>
    <scope>NUCLEOTIDE SEQUENCE [LARGE SCALE GENOMIC DNA]</scope>
    <source>
        <strain evidence="10">cv. DUN x IM62</strain>
    </source>
</reference>
<keyword evidence="3 6" id="KW-0863">Zinc-finger</keyword>
<feature type="domain" description="C2H2-type" evidence="8">
    <location>
        <begin position="25"/>
        <end position="52"/>
    </location>
</feature>
<dbReference type="EMBL" id="KI632344">
    <property type="protein sequence ID" value="EYU17975.1"/>
    <property type="molecule type" value="Genomic_DNA"/>
</dbReference>
<evidence type="ECO:0000259" key="8">
    <source>
        <dbReference type="PROSITE" id="PS50157"/>
    </source>
</evidence>
<dbReference type="OrthoDB" id="1915958at2759"/>
<dbReference type="InterPro" id="IPR036236">
    <property type="entry name" value="Znf_C2H2_sf"/>
</dbReference>
<dbReference type="InterPro" id="IPR013087">
    <property type="entry name" value="Znf_C2H2_type"/>
</dbReference>
<dbReference type="SUPFAM" id="SSF57667">
    <property type="entry name" value="beta-beta-alpha zinc fingers"/>
    <property type="match status" value="1"/>
</dbReference>
<dbReference type="GO" id="GO:0009788">
    <property type="term" value="P:negative regulation of abscisic acid-activated signaling pathway"/>
    <property type="evidence" value="ECO:0007669"/>
    <property type="project" value="InterPro"/>
</dbReference>
<dbReference type="PROSITE" id="PS50157">
    <property type="entry name" value="ZINC_FINGER_C2H2_2"/>
    <property type="match status" value="1"/>
</dbReference>
<dbReference type="Proteomes" id="UP000030748">
    <property type="component" value="Unassembled WGS sequence"/>
</dbReference>
<dbReference type="PROSITE" id="PS00028">
    <property type="entry name" value="ZINC_FINGER_C2H2_1"/>
    <property type="match status" value="1"/>
</dbReference>
<keyword evidence="5" id="KW-0539">Nucleus</keyword>
<evidence type="ECO:0000256" key="3">
    <source>
        <dbReference type="ARBA" id="ARBA00022771"/>
    </source>
</evidence>
<dbReference type="GO" id="GO:0005634">
    <property type="term" value="C:nucleus"/>
    <property type="evidence" value="ECO:0007669"/>
    <property type="project" value="UniProtKB-SubCell"/>
</dbReference>
<proteinExistence type="predicted"/>
<protein>
    <recommendedName>
        <fullName evidence="8">C2H2-type domain-containing protein</fullName>
    </recommendedName>
</protein>
<dbReference type="InterPro" id="IPR044246">
    <property type="entry name" value="ZFP3-like"/>
</dbReference>
<dbReference type="PANTHER" id="PTHR47287:SF15">
    <property type="entry name" value="ZINC FINGER PROTEIN 3-LIKE"/>
    <property type="match status" value="1"/>
</dbReference>
<gene>
    <name evidence="9" type="ORF">MIMGU_mgv1a021526mg</name>
</gene>
<dbReference type="KEGG" id="egt:105950161"/>
<evidence type="ECO:0000256" key="1">
    <source>
        <dbReference type="ARBA" id="ARBA00004123"/>
    </source>
</evidence>
<keyword evidence="2" id="KW-0479">Metal-binding</keyword>